<protein>
    <submittedName>
        <fullName evidence="3">Uncharacterized protein</fullName>
    </submittedName>
</protein>
<dbReference type="AlphaFoldDB" id="A0A6M3M5L1"/>
<feature type="coiled-coil region" evidence="1">
    <location>
        <begin position="37"/>
        <end position="71"/>
    </location>
</feature>
<proteinExistence type="predicted"/>
<keyword evidence="1" id="KW-0175">Coiled coil</keyword>
<accession>A0A6M3M5L1</accession>
<dbReference type="EMBL" id="MT143784">
    <property type="protein sequence ID" value="QJB02444.1"/>
    <property type="molecule type" value="Genomic_DNA"/>
</dbReference>
<name>A0A6M3M5L1_9ZZZZ</name>
<organism evidence="3">
    <name type="scientific">viral metagenome</name>
    <dbReference type="NCBI Taxonomy" id="1070528"/>
    <lineage>
        <taxon>unclassified sequences</taxon>
        <taxon>metagenomes</taxon>
        <taxon>organismal metagenomes</taxon>
    </lineage>
</organism>
<sequence>MAKKSLEATLATLEETEVETPEAEPDYMSEEEIVTVNVNEETETEDLLQRLDQLDKKIEEAITLIKEILGKRRSKYQRRSLLPKGKE</sequence>
<feature type="compositionally biased region" description="Acidic residues" evidence="2">
    <location>
        <begin position="14"/>
        <end position="27"/>
    </location>
</feature>
<reference evidence="3" key="1">
    <citation type="submission" date="2020-03" db="EMBL/GenBank/DDBJ databases">
        <title>The deep terrestrial virosphere.</title>
        <authorList>
            <person name="Holmfeldt K."/>
            <person name="Nilsson E."/>
            <person name="Simone D."/>
            <person name="Lopez-Fernandez M."/>
            <person name="Wu X."/>
            <person name="de Brujin I."/>
            <person name="Lundin D."/>
            <person name="Andersson A."/>
            <person name="Bertilsson S."/>
            <person name="Dopson M."/>
        </authorList>
    </citation>
    <scope>NUCLEOTIDE SEQUENCE</scope>
    <source>
        <strain evidence="3">MM171B01268</strain>
    </source>
</reference>
<gene>
    <name evidence="3" type="ORF">MM171B01268_0002</name>
</gene>
<evidence type="ECO:0000256" key="1">
    <source>
        <dbReference type="SAM" id="Coils"/>
    </source>
</evidence>
<evidence type="ECO:0000313" key="3">
    <source>
        <dbReference type="EMBL" id="QJB02444.1"/>
    </source>
</evidence>
<evidence type="ECO:0000256" key="2">
    <source>
        <dbReference type="SAM" id="MobiDB-lite"/>
    </source>
</evidence>
<feature type="region of interest" description="Disordered" evidence="2">
    <location>
        <begin position="1"/>
        <end position="27"/>
    </location>
</feature>